<evidence type="ECO:0000313" key="2">
    <source>
        <dbReference type="Proteomes" id="UP000821865"/>
    </source>
</evidence>
<accession>A0ACB8CZE5</accession>
<name>A0ACB8CZE5_DERSI</name>
<sequence length="390" mass="43388">MVLKDIATSIDYLATSSINHQIVTILPQKHSKARTITTNVYSPPKEKRADVEALIRYVKAHSSTQDRLLLLGDFNAPHTSWGYRTDTPKGRELEQAVEAYDFQLIILPQNPTRLGNSVSADTFPDLTFTNNVDEVFWTNLEENLGSDHFILSVSVGSPKIRRACGHVVITDWGKRQRHSPLRRQDGSGLGDAGTSVGKGMRHSLPTLQSRWAALEPTAKAMGTLFSASSPGCRWHDFRLGQAEQVAAVFALVYVALEVHFSPLEERHARQQAVAAGLVLRPDSFNLQVLGQSLQTSSQVPAVLHEALEVVDGLEVYFQELEAADLARRQVVTRRQLQLVSEVIAVVKSKPCDLVGQDHPRRHNNLGEFVRVDAFVVRLAELYARVHQQVD</sequence>
<reference evidence="1" key="1">
    <citation type="submission" date="2020-05" db="EMBL/GenBank/DDBJ databases">
        <title>Large-scale comparative analyses of tick genomes elucidate their genetic diversity and vector capacities.</title>
        <authorList>
            <person name="Jia N."/>
            <person name="Wang J."/>
            <person name="Shi W."/>
            <person name="Du L."/>
            <person name="Sun Y."/>
            <person name="Zhan W."/>
            <person name="Jiang J."/>
            <person name="Wang Q."/>
            <person name="Zhang B."/>
            <person name="Ji P."/>
            <person name="Sakyi L.B."/>
            <person name="Cui X."/>
            <person name="Yuan T."/>
            <person name="Jiang B."/>
            <person name="Yang W."/>
            <person name="Lam T.T.-Y."/>
            <person name="Chang Q."/>
            <person name="Ding S."/>
            <person name="Wang X."/>
            <person name="Zhu J."/>
            <person name="Ruan X."/>
            <person name="Zhao L."/>
            <person name="Wei J."/>
            <person name="Que T."/>
            <person name="Du C."/>
            <person name="Cheng J."/>
            <person name="Dai P."/>
            <person name="Han X."/>
            <person name="Huang E."/>
            <person name="Gao Y."/>
            <person name="Liu J."/>
            <person name="Shao H."/>
            <person name="Ye R."/>
            <person name="Li L."/>
            <person name="Wei W."/>
            <person name="Wang X."/>
            <person name="Wang C."/>
            <person name="Yang T."/>
            <person name="Huo Q."/>
            <person name="Li W."/>
            <person name="Guo W."/>
            <person name="Chen H."/>
            <person name="Zhou L."/>
            <person name="Ni X."/>
            <person name="Tian J."/>
            <person name="Zhou Y."/>
            <person name="Sheng Y."/>
            <person name="Liu T."/>
            <person name="Pan Y."/>
            <person name="Xia L."/>
            <person name="Li J."/>
            <person name="Zhao F."/>
            <person name="Cao W."/>
        </authorList>
    </citation>
    <scope>NUCLEOTIDE SEQUENCE</scope>
    <source>
        <strain evidence="1">Dsil-2018</strain>
    </source>
</reference>
<keyword evidence="2" id="KW-1185">Reference proteome</keyword>
<organism evidence="1 2">
    <name type="scientific">Dermacentor silvarum</name>
    <name type="common">Tick</name>
    <dbReference type="NCBI Taxonomy" id="543639"/>
    <lineage>
        <taxon>Eukaryota</taxon>
        <taxon>Metazoa</taxon>
        <taxon>Ecdysozoa</taxon>
        <taxon>Arthropoda</taxon>
        <taxon>Chelicerata</taxon>
        <taxon>Arachnida</taxon>
        <taxon>Acari</taxon>
        <taxon>Parasitiformes</taxon>
        <taxon>Ixodida</taxon>
        <taxon>Ixodoidea</taxon>
        <taxon>Ixodidae</taxon>
        <taxon>Rhipicephalinae</taxon>
        <taxon>Dermacentor</taxon>
    </lineage>
</organism>
<evidence type="ECO:0000313" key="1">
    <source>
        <dbReference type="EMBL" id="KAH7954536.1"/>
    </source>
</evidence>
<protein>
    <submittedName>
        <fullName evidence="1">Uncharacterized protein</fullName>
    </submittedName>
</protein>
<dbReference type="EMBL" id="CM023473">
    <property type="protein sequence ID" value="KAH7954536.1"/>
    <property type="molecule type" value="Genomic_DNA"/>
</dbReference>
<gene>
    <name evidence="1" type="ORF">HPB49_019530</name>
</gene>
<proteinExistence type="predicted"/>
<dbReference type="Proteomes" id="UP000821865">
    <property type="component" value="Chromosome 4"/>
</dbReference>
<comment type="caution">
    <text evidence="1">The sequence shown here is derived from an EMBL/GenBank/DDBJ whole genome shotgun (WGS) entry which is preliminary data.</text>
</comment>